<dbReference type="Proteomes" id="UP000041770">
    <property type="component" value="Unassembled WGS sequence"/>
</dbReference>
<name>A0A655RDM0_VIBCL</name>
<reference evidence="1 2" key="1">
    <citation type="submission" date="2015-07" db="EMBL/GenBank/DDBJ databases">
        <authorList>
            <consortium name="Pathogen Informatics"/>
        </authorList>
    </citation>
    <scope>NUCLEOTIDE SEQUENCE [LARGE SCALE GENOMIC DNA]</scope>
    <source>
        <strain evidence="1 2">A316</strain>
    </source>
</reference>
<organism evidence="1 2">
    <name type="scientific">Vibrio cholerae</name>
    <dbReference type="NCBI Taxonomy" id="666"/>
    <lineage>
        <taxon>Bacteria</taxon>
        <taxon>Pseudomonadati</taxon>
        <taxon>Pseudomonadota</taxon>
        <taxon>Gammaproteobacteria</taxon>
        <taxon>Vibrionales</taxon>
        <taxon>Vibrionaceae</taxon>
        <taxon>Vibrio</taxon>
    </lineage>
</organism>
<proteinExistence type="predicted"/>
<evidence type="ECO:0000313" key="2">
    <source>
        <dbReference type="Proteomes" id="UP000041770"/>
    </source>
</evidence>
<accession>A0A655RDM0</accession>
<dbReference type="AlphaFoldDB" id="A0A655RDM0"/>
<protein>
    <submittedName>
        <fullName evidence="1">Uncharacterized protein</fullName>
    </submittedName>
</protein>
<gene>
    <name evidence="1" type="ORF">ERS013200_03108</name>
</gene>
<evidence type="ECO:0000313" key="1">
    <source>
        <dbReference type="EMBL" id="CSD08241.1"/>
    </source>
</evidence>
<sequence>MQLIHFISRHLIQGRQNRLLRVEVTRYIHHHTAIIKTRSIDDFNLWQLSGIGHID</sequence>
<dbReference type="EMBL" id="CWQY01000026">
    <property type="protein sequence ID" value="CSD08241.1"/>
    <property type="molecule type" value="Genomic_DNA"/>
</dbReference>